<name>A0A2P2JLP4_RHIMU</name>
<sequence length="76" mass="8836">MENCWDGYNCLKIYKAGERKKNCNKMPPEYTASSKHTLMITFWKEAIDPTAYSTGDAIRTHQKLQNSDIYKPESML</sequence>
<accession>A0A2P2JLP4</accession>
<organism evidence="1">
    <name type="scientific">Rhizophora mucronata</name>
    <name type="common">Asiatic mangrove</name>
    <dbReference type="NCBI Taxonomy" id="61149"/>
    <lineage>
        <taxon>Eukaryota</taxon>
        <taxon>Viridiplantae</taxon>
        <taxon>Streptophyta</taxon>
        <taxon>Embryophyta</taxon>
        <taxon>Tracheophyta</taxon>
        <taxon>Spermatophyta</taxon>
        <taxon>Magnoliopsida</taxon>
        <taxon>eudicotyledons</taxon>
        <taxon>Gunneridae</taxon>
        <taxon>Pentapetalae</taxon>
        <taxon>rosids</taxon>
        <taxon>fabids</taxon>
        <taxon>Malpighiales</taxon>
        <taxon>Rhizophoraceae</taxon>
        <taxon>Rhizophora</taxon>
    </lineage>
</organism>
<evidence type="ECO:0000313" key="1">
    <source>
        <dbReference type="EMBL" id="MBW94383.1"/>
    </source>
</evidence>
<proteinExistence type="predicted"/>
<dbReference type="EMBL" id="GGEC01013900">
    <property type="protein sequence ID" value="MBW94383.1"/>
    <property type="molecule type" value="Transcribed_RNA"/>
</dbReference>
<protein>
    <submittedName>
        <fullName evidence="1">Uncharacterized protein</fullName>
    </submittedName>
</protein>
<dbReference type="AlphaFoldDB" id="A0A2P2JLP4"/>
<reference evidence="1" key="1">
    <citation type="submission" date="2018-02" db="EMBL/GenBank/DDBJ databases">
        <title>Rhizophora mucronata_Transcriptome.</title>
        <authorList>
            <person name="Meera S.P."/>
            <person name="Sreeshan A."/>
            <person name="Augustine A."/>
        </authorList>
    </citation>
    <scope>NUCLEOTIDE SEQUENCE</scope>
    <source>
        <tissue evidence="1">Leaf</tissue>
    </source>
</reference>